<dbReference type="Gene3D" id="1.10.8.610">
    <property type="entry name" value="SirC, precorrin-2 dehydrogenase, C-terminal helical domain-like"/>
    <property type="match status" value="1"/>
</dbReference>
<dbReference type="Gene3D" id="3.40.50.720">
    <property type="entry name" value="NAD(P)-binding Rossmann-like Domain"/>
    <property type="match status" value="1"/>
</dbReference>
<proteinExistence type="predicted"/>
<dbReference type="Pfam" id="PF13241">
    <property type="entry name" value="NAD_binding_7"/>
    <property type="match status" value="1"/>
</dbReference>
<accession>A0AAW4L8A8</accession>
<dbReference type="GO" id="GO:0019354">
    <property type="term" value="P:siroheme biosynthetic process"/>
    <property type="evidence" value="ECO:0007669"/>
    <property type="project" value="InterPro"/>
</dbReference>
<organism evidence="8 9">
    <name type="scientific">Geoanaerobacter pelophilus</name>
    <dbReference type="NCBI Taxonomy" id="60036"/>
    <lineage>
        <taxon>Bacteria</taxon>
        <taxon>Pseudomonadati</taxon>
        <taxon>Thermodesulfobacteriota</taxon>
        <taxon>Desulfuromonadia</taxon>
        <taxon>Geobacterales</taxon>
        <taxon>Geobacteraceae</taxon>
        <taxon>Geoanaerobacter</taxon>
    </lineage>
</organism>
<dbReference type="InterPro" id="IPR006367">
    <property type="entry name" value="Sirohaem_synthase_N"/>
</dbReference>
<evidence type="ECO:0000256" key="1">
    <source>
        <dbReference type="ARBA" id="ARBA00005010"/>
    </source>
</evidence>
<keyword evidence="5" id="KW-0627">Porphyrin biosynthesis</keyword>
<evidence type="ECO:0000256" key="6">
    <source>
        <dbReference type="ARBA" id="ARBA00047561"/>
    </source>
</evidence>
<evidence type="ECO:0000313" key="8">
    <source>
        <dbReference type="EMBL" id="MBT0664057.1"/>
    </source>
</evidence>
<dbReference type="NCBIfam" id="TIGR01470">
    <property type="entry name" value="cysG_Nterm"/>
    <property type="match status" value="1"/>
</dbReference>
<evidence type="ECO:0000256" key="4">
    <source>
        <dbReference type="ARBA" id="ARBA00023027"/>
    </source>
</evidence>
<dbReference type="EC" id="1.3.1.76" evidence="2"/>
<dbReference type="InterPro" id="IPR028161">
    <property type="entry name" value="Met8-like"/>
</dbReference>
<dbReference type="InterPro" id="IPR042518">
    <property type="entry name" value="SirC_C"/>
</dbReference>
<dbReference type="GO" id="GO:0004325">
    <property type="term" value="F:ferrochelatase activity"/>
    <property type="evidence" value="ECO:0007669"/>
    <property type="project" value="InterPro"/>
</dbReference>
<dbReference type="SUPFAM" id="SSF51735">
    <property type="entry name" value="NAD(P)-binding Rossmann-fold domains"/>
    <property type="match status" value="1"/>
</dbReference>
<evidence type="ECO:0000259" key="7">
    <source>
        <dbReference type="Pfam" id="PF14824"/>
    </source>
</evidence>
<dbReference type="PANTHER" id="PTHR35330:SF1">
    <property type="entry name" value="SIROHEME BIOSYNTHESIS PROTEIN MET8"/>
    <property type="match status" value="1"/>
</dbReference>
<comment type="pathway">
    <text evidence="1">Porphyrin-containing compound metabolism; siroheme biosynthesis; sirohydrochlorin from precorrin-2: step 1/1.</text>
</comment>
<dbReference type="SUPFAM" id="SSF75615">
    <property type="entry name" value="Siroheme synthase middle domains-like"/>
    <property type="match status" value="1"/>
</dbReference>
<dbReference type="GO" id="GO:0043115">
    <property type="term" value="F:precorrin-2 dehydrogenase activity"/>
    <property type="evidence" value="ECO:0007669"/>
    <property type="project" value="UniProtKB-EC"/>
</dbReference>
<keyword evidence="3" id="KW-0560">Oxidoreductase</keyword>
<dbReference type="InterPro" id="IPR036291">
    <property type="entry name" value="NAD(P)-bd_dom_sf"/>
</dbReference>
<evidence type="ECO:0000313" key="9">
    <source>
        <dbReference type="Proteomes" id="UP000811899"/>
    </source>
</evidence>
<dbReference type="InterPro" id="IPR028281">
    <property type="entry name" value="Sirohaem_synthase_central"/>
</dbReference>
<protein>
    <recommendedName>
        <fullName evidence="2">precorrin-2 dehydrogenase</fullName>
        <ecNumber evidence="2">1.3.1.76</ecNumber>
    </recommendedName>
</protein>
<dbReference type="RefSeq" id="WP_214170826.1">
    <property type="nucleotide sequence ID" value="NZ_JAHCVJ010000002.1"/>
</dbReference>
<name>A0AAW4L8A8_9BACT</name>
<gene>
    <name evidence="8" type="ORF">KI809_07055</name>
</gene>
<dbReference type="Pfam" id="PF14824">
    <property type="entry name" value="Sirohm_synth_M"/>
    <property type="match status" value="1"/>
</dbReference>
<feature type="domain" description="Siroheme synthase central" evidence="7">
    <location>
        <begin position="119"/>
        <end position="144"/>
    </location>
</feature>
<evidence type="ECO:0000256" key="3">
    <source>
        <dbReference type="ARBA" id="ARBA00023002"/>
    </source>
</evidence>
<comment type="catalytic activity">
    <reaction evidence="6">
        <text>precorrin-2 + NAD(+) = sirohydrochlorin + NADH + 2 H(+)</text>
        <dbReference type="Rhea" id="RHEA:15613"/>
        <dbReference type="ChEBI" id="CHEBI:15378"/>
        <dbReference type="ChEBI" id="CHEBI:57540"/>
        <dbReference type="ChEBI" id="CHEBI:57945"/>
        <dbReference type="ChEBI" id="CHEBI:58351"/>
        <dbReference type="ChEBI" id="CHEBI:58827"/>
        <dbReference type="EC" id="1.3.1.76"/>
    </reaction>
</comment>
<dbReference type="EMBL" id="JAHCVJ010000002">
    <property type="protein sequence ID" value="MBT0664057.1"/>
    <property type="molecule type" value="Genomic_DNA"/>
</dbReference>
<keyword evidence="9" id="KW-1185">Reference proteome</keyword>
<evidence type="ECO:0000256" key="5">
    <source>
        <dbReference type="ARBA" id="ARBA00023244"/>
    </source>
</evidence>
<evidence type="ECO:0000256" key="2">
    <source>
        <dbReference type="ARBA" id="ARBA00012400"/>
    </source>
</evidence>
<keyword evidence="4" id="KW-0520">NAD</keyword>
<dbReference type="AlphaFoldDB" id="A0AAW4L8A8"/>
<sequence>MPQLTIAINLQGKSAVVVGGGKVATRKCLPLIRCKAKVTVIAPSLAACLQRLVRYGMVNYLAKGYSEGDLAGAAVAFAATDRPETNRQVAREAEASGIPVNVTDAPELSSFNSPAVVRRGDLTIAVTTNGKAPALSRKIRKQLATTYGREYAETAALMGKVREKLLTQNDNHRYNKQILSSLANSPIPELFRNGLLREVEHLLLELCGPGFTLNDLGMRKETTT</sequence>
<dbReference type="PANTHER" id="PTHR35330">
    <property type="entry name" value="SIROHEME BIOSYNTHESIS PROTEIN MET8"/>
    <property type="match status" value="1"/>
</dbReference>
<reference evidence="8 9" key="1">
    <citation type="submission" date="2021-05" db="EMBL/GenBank/DDBJ databases">
        <title>The draft genome of Geobacter pelophilus DSM 12255.</title>
        <authorList>
            <person name="Xu Z."/>
            <person name="Masuda Y."/>
            <person name="Itoh H."/>
            <person name="Senoo K."/>
        </authorList>
    </citation>
    <scope>NUCLEOTIDE SEQUENCE [LARGE SCALE GENOMIC DNA]</scope>
    <source>
        <strain evidence="8 9">DSM 12255</strain>
    </source>
</reference>
<dbReference type="Proteomes" id="UP000811899">
    <property type="component" value="Unassembled WGS sequence"/>
</dbReference>
<comment type="caution">
    <text evidence="8">The sequence shown here is derived from an EMBL/GenBank/DDBJ whole genome shotgun (WGS) entry which is preliminary data.</text>
</comment>